<evidence type="ECO:0000256" key="2">
    <source>
        <dbReference type="SAM" id="Phobius"/>
    </source>
</evidence>
<organism evidence="3">
    <name type="scientific">Xenopus tropicalis</name>
    <name type="common">Western clawed frog</name>
    <name type="synonym">Silurana tropicalis</name>
    <dbReference type="NCBI Taxonomy" id="8364"/>
    <lineage>
        <taxon>Eukaryota</taxon>
        <taxon>Metazoa</taxon>
        <taxon>Chordata</taxon>
        <taxon>Craniata</taxon>
        <taxon>Vertebrata</taxon>
        <taxon>Euteleostomi</taxon>
        <taxon>Amphibia</taxon>
        <taxon>Batrachia</taxon>
        <taxon>Anura</taxon>
        <taxon>Pipoidea</taxon>
        <taxon>Pipidae</taxon>
        <taxon>Xenopodinae</taxon>
        <taxon>Xenopus</taxon>
        <taxon>Silurana</taxon>
    </lineage>
</organism>
<reference evidence="3" key="2">
    <citation type="submission" date="2020-05" db="UniProtKB">
        <authorList>
            <consortium name="Ensembl"/>
        </authorList>
    </citation>
    <scope>IDENTIFICATION</scope>
</reference>
<protein>
    <submittedName>
        <fullName evidence="3">Uncharacterized LOC100489478</fullName>
    </submittedName>
    <submittedName>
        <fullName evidence="5">Uncharacterized protein LOC100489478</fullName>
    </submittedName>
</protein>
<keyword evidence="4" id="KW-1185">Reference proteome</keyword>
<evidence type="ECO:0000313" key="4">
    <source>
        <dbReference type="Proteomes" id="UP000008143"/>
    </source>
</evidence>
<feature type="compositionally biased region" description="Low complexity" evidence="1">
    <location>
        <begin position="195"/>
        <end position="217"/>
    </location>
</feature>
<keyword evidence="2" id="KW-0812">Transmembrane</keyword>
<dbReference type="Ensembl" id="ENSXETT00000076362">
    <property type="protein sequence ID" value="ENSXETP00000092871"/>
    <property type="gene ID" value="ENSXETG00000039525"/>
</dbReference>
<dbReference type="Xenbase" id="XB-GENE-29079739">
    <property type="gene designation" value="LOC100489478"/>
</dbReference>
<accession>A0A6I8S483</accession>
<dbReference type="GeneTree" id="ENSGT01000000220125"/>
<feature type="transmembrane region" description="Helical" evidence="2">
    <location>
        <begin position="268"/>
        <end position="289"/>
    </location>
</feature>
<dbReference type="OMA" id="AKRNQMK"/>
<dbReference type="Bgee" id="ENSXETG00000039525">
    <property type="expression patterns" value="Expressed in liver and 2 other cell types or tissues"/>
</dbReference>
<dbReference type="GeneID" id="100489478"/>
<gene>
    <name evidence="3 5 6" type="primary">LOC100489478</name>
</gene>
<dbReference type="AlphaFoldDB" id="A0A6I8S483"/>
<evidence type="ECO:0000313" key="6">
    <source>
        <dbReference type="Xenbase" id="XB-GENE-29079739"/>
    </source>
</evidence>
<name>A0A6I8S483_XENTR</name>
<reference evidence="5" key="3">
    <citation type="submission" date="2025-04" db="UniProtKB">
        <authorList>
            <consortium name="RefSeq"/>
        </authorList>
    </citation>
    <scope>IDENTIFICATION</scope>
    <source>
        <strain evidence="5">Nigerian</strain>
        <tissue evidence="5">Liver and blood</tissue>
    </source>
</reference>
<reference evidence="3" key="1">
    <citation type="journal article" date="2010" name="Science">
        <title>The genome of the Western clawed frog Xenopus tropicalis.</title>
        <authorList>
            <person name="Hellsten U."/>
            <person name="Harland R.M."/>
            <person name="Gilchrist M.J."/>
            <person name="Hendrix D."/>
            <person name="Jurka J."/>
            <person name="Kapitonov V."/>
            <person name="Ovcharenko I."/>
            <person name="Putnam N.H."/>
            <person name="Shu S."/>
            <person name="Taher L."/>
            <person name="Blitz I.L."/>
            <person name="Blumberg B."/>
            <person name="Dichmann D.S."/>
            <person name="Dubchak I."/>
            <person name="Amaya E."/>
            <person name="Detter J.C."/>
            <person name="Fletcher R."/>
            <person name="Gerhard D.S."/>
            <person name="Goodstein D."/>
            <person name="Graves T."/>
            <person name="Grigoriev I.V."/>
            <person name="Grimwood J."/>
            <person name="Kawashima T."/>
            <person name="Lindquist E."/>
            <person name="Lucas S.M."/>
            <person name="Mead P.E."/>
            <person name="Mitros T."/>
            <person name="Ogino H."/>
            <person name="Ohta Y."/>
            <person name="Poliakov A.V."/>
            <person name="Pollet N."/>
            <person name="Robert J."/>
            <person name="Salamov A."/>
            <person name="Sater A.K."/>
            <person name="Schmutz J."/>
            <person name="Terry A."/>
            <person name="Vize P.D."/>
            <person name="Warren W.C."/>
            <person name="Wells D."/>
            <person name="Wills A."/>
            <person name="Wilson R.K."/>
            <person name="Zimmerman L.B."/>
            <person name="Zorn A.M."/>
            <person name="Grainger R."/>
            <person name="Grammer T."/>
            <person name="Khokha M.K."/>
            <person name="Richardson P.M."/>
            <person name="Rokhsar D.S."/>
        </authorList>
    </citation>
    <scope>NUCLEOTIDE SEQUENCE [LARGE SCALE GENOMIC DNA]</scope>
    <source>
        <strain evidence="3">Nigerian</strain>
    </source>
</reference>
<keyword evidence="2" id="KW-0472">Membrane</keyword>
<dbReference type="KEGG" id="xtr:100489478"/>
<proteinExistence type="predicted"/>
<feature type="region of interest" description="Disordered" evidence="1">
    <location>
        <begin position="144"/>
        <end position="261"/>
    </location>
</feature>
<evidence type="ECO:0000313" key="3">
    <source>
        <dbReference type="Ensembl" id="ENSXETP00000092871"/>
    </source>
</evidence>
<sequence>MAKTSHTIGIFSRDGRDNYNWLISLLHLIMFQGVVKNVLPKYISNNFMEFEENVSECSFAILYHTLKRGRLNITDVTDSLYDEELKYLCDIHGKENVIVVADDLTDSSDANMREIIKAQPSIAHHACKLFLISEQEKKSCIIEGSEPKWSETPTSDSLQEEHRSITAKRNQMKEILAGGSPTQKGGPTGVVRNDSNLPPNNPIPGSNSPVPSSHNSSIYFRRDGQDSITGSRRYPDPKQYTDEEAFIGSSKSAEAPKKKMDPKQKDKLIFIGIGVLIFLLIIAFIAVLATNV</sequence>
<dbReference type="Proteomes" id="UP000008143">
    <property type="component" value="Chromosome 9"/>
</dbReference>
<evidence type="ECO:0000256" key="1">
    <source>
        <dbReference type="SAM" id="MobiDB-lite"/>
    </source>
</evidence>
<evidence type="ECO:0000313" key="5">
    <source>
        <dbReference type="RefSeq" id="XP_031749406.1"/>
    </source>
</evidence>
<dbReference type="RefSeq" id="XP_031749406.1">
    <property type="nucleotide sequence ID" value="XM_031893546.1"/>
</dbReference>
<dbReference type="AGR" id="Xenbase:XB-GENE-29079739"/>
<dbReference type="OrthoDB" id="9909084at2759"/>
<keyword evidence="2" id="KW-1133">Transmembrane helix</keyword>